<keyword evidence="2" id="KW-0808">Transferase</keyword>
<proteinExistence type="predicted"/>
<evidence type="ECO:0000313" key="2">
    <source>
        <dbReference type="EMBL" id="MFD1047703.1"/>
    </source>
</evidence>
<evidence type="ECO:0000259" key="1">
    <source>
        <dbReference type="Pfam" id="PF07005"/>
    </source>
</evidence>
<organism evidence="2 3">
    <name type="scientific">Kibdelosporangium lantanae</name>
    <dbReference type="NCBI Taxonomy" id="1497396"/>
    <lineage>
        <taxon>Bacteria</taxon>
        <taxon>Bacillati</taxon>
        <taxon>Actinomycetota</taxon>
        <taxon>Actinomycetes</taxon>
        <taxon>Pseudonocardiales</taxon>
        <taxon>Pseudonocardiaceae</taxon>
        <taxon>Kibdelosporangium</taxon>
    </lineage>
</organism>
<gene>
    <name evidence="2" type="ORF">ACFQ1S_20275</name>
</gene>
<dbReference type="EMBL" id="JBHTIS010001209">
    <property type="protein sequence ID" value="MFD1047703.1"/>
    <property type="molecule type" value="Genomic_DNA"/>
</dbReference>
<dbReference type="Gene3D" id="3.40.50.10840">
    <property type="entry name" value="Putative sugar-binding, N-terminal domain"/>
    <property type="match status" value="1"/>
</dbReference>
<dbReference type="GO" id="GO:0016301">
    <property type="term" value="F:kinase activity"/>
    <property type="evidence" value="ECO:0007669"/>
    <property type="project" value="UniProtKB-KW"/>
</dbReference>
<dbReference type="InterPro" id="IPR010737">
    <property type="entry name" value="4-carb_acid_sugar_kinase_N"/>
</dbReference>
<dbReference type="SUPFAM" id="SSF142764">
    <property type="entry name" value="YgbK-like"/>
    <property type="match status" value="1"/>
</dbReference>
<dbReference type="Proteomes" id="UP001597045">
    <property type="component" value="Unassembled WGS sequence"/>
</dbReference>
<sequence>MSRPRVLVIGDDLTGSNATGALFARFGMHTMTVRGGMPVPDIDALVVNLGNRHVPAEEVL</sequence>
<evidence type="ECO:0000313" key="3">
    <source>
        <dbReference type="Proteomes" id="UP001597045"/>
    </source>
</evidence>
<accession>A0ABW3MAQ8</accession>
<protein>
    <submittedName>
        <fullName evidence="2">Four-carbon acid sugar kinase family protein</fullName>
    </submittedName>
</protein>
<name>A0ABW3MAQ8_9PSEU</name>
<reference evidence="3" key="1">
    <citation type="journal article" date="2019" name="Int. J. Syst. Evol. Microbiol.">
        <title>The Global Catalogue of Microorganisms (GCM) 10K type strain sequencing project: providing services to taxonomists for standard genome sequencing and annotation.</title>
        <authorList>
            <consortium name="The Broad Institute Genomics Platform"/>
            <consortium name="The Broad Institute Genome Sequencing Center for Infectious Disease"/>
            <person name="Wu L."/>
            <person name="Ma J."/>
        </authorList>
    </citation>
    <scope>NUCLEOTIDE SEQUENCE [LARGE SCALE GENOMIC DNA]</scope>
    <source>
        <strain evidence="3">JCM 31486</strain>
    </source>
</reference>
<dbReference type="Pfam" id="PF07005">
    <property type="entry name" value="SBD_N"/>
    <property type="match status" value="1"/>
</dbReference>
<feature type="domain" description="Four-carbon acid sugar kinase N-terminal" evidence="1">
    <location>
        <begin position="7"/>
        <end position="58"/>
    </location>
</feature>
<dbReference type="InterPro" id="IPR037051">
    <property type="entry name" value="4-carb_acid_sugar_kinase_N_sf"/>
</dbReference>
<comment type="caution">
    <text evidence="2">The sequence shown here is derived from an EMBL/GenBank/DDBJ whole genome shotgun (WGS) entry which is preliminary data.</text>
</comment>
<keyword evidence="2" id="KW-0418">Kinase</keyword>
<keyword evidence="3" id="KW-1185">Reference proteome</keyword>